<dbReference type="InterPro" id="IPR019845">
    <property type="entry name" value="Squalene/phytoene_synthase_CS"/>
</dbReference>
<protein>
    <recommendedName>
        <fullName evidence="4">Phytoene synthase</fullName>
    </recommendedName>
</protein>
<dbReference type="SUPFAM" id="SSF48576">
    <property type="entry name" value="Terpenoid synthases"/>
    <property type="match status" value="1"/>
</dbReference>
<dbReference type="GO" id="GO:0008299">
    <property type="term" value="P:isoprenoid biosynthetic process"/>
    <property type="evidence" value="ECO:0007669"/>
    <property type="project" value="UniProtKB-ARBA"/>
</dbReference>
<dbReference type="EMBL" id="UINC01105478">
    <property type="protein sequence ID" value="SVC69440.1"/>
    <property type="molecule type" value="Genomic_DNA"/>
</dbReference>
<evidence type="ECO:0000256" key="1">
    <source>
        <dbReference type="ARBA" id="ARBA00022679"/>
    </source>
</evidence>
<dbReference type="InterPro" id="IPR002060">
    <property type="entry name" value="Squ/phyt_synthse"/>
</dbReference>
<dbReference type="PANTHER" id="PTHR31480">
    <property type="entry name" value="BIFUNCTIONAL LYCOPENE CYCLASE/PHYTOENE SYNTHASE"/>
    <property type="match status" value="1"/>
</dbReference>
<dbReference type="InterPro" id="IPR008949">
    <property type="entry name" value="Isoprenoid_synthase_dom_sf"/>
</dbReference>
<evidence type="ECO:0008006" key="4">
    <source>
        <dbReference type="Google" id="ProtNLM"/>
    </source>
</evidence>
<feature type="non-terminal residue" evidence="3">
    <location>
        <position position="270"/>
    </location>
</feature>
<dbReference type="Pfam" id="PF00494">
    <property type="entry name" value="SQS_PSY"/>
    <property type="match status" value="1"/>
</dbReference>
<dbReference type="PROSITE" id="PS01045">
    <property type="entry name" value="SQUALEN_PHYTOEN_SYN_2"/>
    <property type="match status" value="1"/>
</dbReference>
<keyword evidence="1" id="KW-0808">Transferase</keyword>
<sequence length="270" mass="31553">MNNYTYIADEQLWGPEKWESLELNYNKKISNAVSEDKAYDFGKELGRKILKNYSKSFFTVTRFLPKHKRDLVEIVYAAVRYPDEIVDTFNFSDEQKENLLNDWGEKFKFSRQYTSLISSVNNKVPVVLSGFRKLSLDKSIPEKYYFSFLDAMKKDIKTKSYKNMDDLIDNYIYGSAIVVGYFLAYIYGAIKDKSVKDLLKPSKELGIALQLTNIARDVYEDYFRGRYYTPVDLLDLPKNEIELEGYVINARKILALEAESWYVKAEKGTE</sequence>
<keyword evidence="2" id="KW-1133">Transmembrane helix</keyword>
<dbReference type="AlphaFoldDB" id="A0A382P9E2"/>
<organism evidence="3">
    <name type="scientific">marine metagenome</name>
    <dbReference type="NCBI Taxonomy" id="408172"/>
    <lineage>
        <taxon>unclassified sequences</taxon>
        <taxon>metagenomes</taxon>
        <taxon>ecological metagenomes</taxon>
    </lineage>
</organism>
<dbReference type="GO" id="GO:0016765">
    <property type="term" value="F:transferase activity, transferring alkyl or aryl (other than methyl) groups"/>
    <property type="evidence" value="ECO:0007669"/>
    <property type="project" value="InterPro"/>
</dbReference>
<feature type="transmembrane region" description="Helical" evidence="2">
    <location>
        <begin position="171"/>
        <end position="190"/>
    </location>
</feature>
<keyword evidence="2" id="KW-0812">Transmembrane</keyword>
<evidence type="ECO:0000256" key="2">
    <source>
        <dbReference type="SAM" id="Phobius"/>
    </source>
</evidence>
<gene>
    <name evidence="3" type="ORF">METZ01_LOCUS322294</name>
</gene>
<keyword evidence="2" id="KW-0472">Membrane</keyword>
<dbReference type="SFLD" id="SFLDG01018">
    <property type="entry name" value="Squalene/Phytoene_Synthase_Lik"/>
    <property type="match status" value="1"/>
</dbReference>
<dbReference type="Gene3D" id="1.10.600.10">
    <property type="entry name" value="Farnesyl Diphosphate Synthase"/>
    <property type="match status" value="1"/>
</dbReference>
<reference evidence="3" key="1">
    <citation type="submission" date="2018-05" db="EMBL/GenBank/DDBJ databases">
        <authorList>
            <person name="Lanie J.A."/>
            <person name="Ng W.-L."/>
            <person name="Kazmierczak K.M."/>
            <person name="Andrzejewski T.M."/>
            <person name="Davidsen T.M."/>
            <person name="Wayne K.J."/>
            <person name="Tettelin H."/>
            <person name="Glass J.I."/>
            <person name="Rusch D."/>
            <person name="Podicherti R."/>
            <person name="Tsui H.-C.T."/>
            <person name="Winkler M.E."/>
        </authorList>
    </citation>
    <scope>NUCLEOTIDE SEQUENCE</scope>
</reference>
<proteinExistence type="predicted"/>
<accession>A0A382P9E2</accession>
<name>A0A382P9E2_9ZZZZ</name>
<dbReference type="SFLD" id="SFLDS00005">
    <property type="entry name" value="Isoprenoid_Synthase_Type_I"/>
    <property type="match status" value="1"/>
</dbReference>
<evidence type="ECO:0000313" key="3">
    <source>
        <dbReference type="EMBL" id="SVC69440.1"/>
    </source>
</evidence>